<evidence type="ECO:0000256" key="2">
    <source>
        <dbReference type="SAM" id="MobiDB-lite"/>
    </source>
</evidence>
<feature type="compositionally biased region" description="Low complexity" evidence="2">
    <location>
        <begin position="26"/>
        <end position="49"/>
    </location>
</feature>
<feature type="compositionally biased region" description="Polar residues" evidence="2">
    <location>
        <begin position="50"/>
        <end position="67"/>
    </location>
</feature>
<dbReference type="PANTHER" id="PTHR14015">
    <property type="entry name" value="OPIOID GROWTH FACTOR RECEPTOR OGFR ZETA-TYPE OPIOID RECEPTOR"/>
    <property type="match status" value="1"/>
</dbReference>
<protein>
    <submittedName>
        <fullName evidence="4">Opioid growth factor receptor region</fullName>
    </submittedName>
</protein>
<dbReference type="EMBL" id="KE747838">
    <property type="protein sequence ID" value="RMZ73111.1"/>
    <property type="molecule type" value="Genomic_DNA"/>
</dbReference>
<sequence length="309" mass="35712">MSSPEKKKVRSARASFFSKFLSKAKQQLPASSSQSESTTSSSASITQPTVDQATHQESDDTQSITTRPNKRIKMSSSITPAVPKIIFQPEIIIRFYDPNRRGNDVLGRKLEEILSWSDDKLEHCHNYIQMLFPLPEGSPYNAEAPTINLQVMQAFRSRPELRRQLSRSFERMLKFYDSSSSNTLQQPPSPPTPTGYHIIRSPNWRKRFKFWAVNFNHNHLRITRILRCLRICGLQTEYNAFFTALEDVFDDPNIFIGTRSLTYWRLAVTYPLHVAPDGSVCKWLEEWDKEHVKQLPKVAEKMEKDSKGK</sequence>
<gene>
    <name evidence="4" type="ORF">GMOD_00009627</name>
</gene>
<evidence type="ECO:0000259" key="3">
    <source>
        <dbReference type="Pfam" id="PF04664"/>
    </source>
</evidence>
<evidence type="ECO:0000313" key="5">
    <source>
        <dbReference type="Proteomes" id="UP000265663"/>
    </source>
</evidence>
<comment type="similarity">
    <text evidence="1">Belongs to the opioid growth factor receptor family.</text>
</comment>
<organism evidence="4 5">
    <name type="scientific">Pyrenophora seminiperda CCB06</name>
    <dbReference type="NCBI Taxonomy" id="1302712"/>
    <lineage>
        <taxon>Eukaryota</taxon>
        <taxon>Fungi</taxon>
        <taxon>Dikarya</taxon>
        <taxon>Ascomycota</taxon>
        <taxon>Pezizomycotina</taxon>
        <taxon>Dothideomycetes</taxon>
        <taxon>Pleosporomycetidae</taxon>
        <taxon>Pleosporales</taxon>
        <taxon>Pleosporineae</taxon>
        <taxon>Pleosporaceae</taxon>
        <taxon>Pyrenophora</taxon>
    </lineage>
</organism>
<dbReference type="OrthoDB" id="9030204at2759"/>
<keyword evidence="5" id="KW-1185">Reference proteome</keyword>
<keyword evidence="4" id="KW-0675">Receptor</keyword>
<feature type="domain" description="Opioid growth factor receptor (OGFr) conserved" evidence="3">
    <location>
        <begin position="110"/>
        <end position="240"/>
    </location>
</feature>
<name>A0A3M7MF26_9PLEO</name>
<dbReference type="GO" id="GO:0016020">
    <property type="term" value="C:membrane"/>
    <property type="evidence" value="ECO:0007669"/>
    <property type="project" value="InterPro"/>
</dbReference>
<dbReference type="InterPro" id="IPR006757">
    <property type="entry name" value="OGF_rcpt"/>
</dbReference>
<dbReference type="GO" id="GO:0140625">
    <property type="term" value="F:opioid growth factor receptor activity"/>
    <property type="evidence" value="ECO:0007669"/>
    <property type="project" value="InterPro"/>
</dbReference>
<reference evidence="4 5" key="1">
    <citation type="journal article" date="2014" name="PLoS ONE">
        <title>De novo Genome Assembly of the Fungal Plant Pathogen Pyrenophora semeniperda.</title>
        <authorList>
            <person name="Soliai M.M."/>
            <person name="Meyer S.E."/>
            <person name="Udall J.A."/>
            <person name="Elzinga D.E."/>
            <person name="Hermansen R.A."/>
            <person name="Bodily P.M."/>
            <person name="Hart A.A."/>
            <person name="Coleman C.E."/>
        </authorList>
    </citation>
    <scope>NUCLEOTIDE SEQUENCE [LARGE SCALE GENOMIC DNA]</scope>
    <source>
        <strain evidence="4 5">CCB06</strain>
        <tissue evidence="4">Mycelium</tissue>
    </source>
</reference>
<evidence type="ECO:0000313" key="4">
    <source>
        <dbReference type="EMBL" id="RMZ73111.1"/>
    </source>
</evidence>
<proteinExistence type="inferred from homology"/>
<dbReference type="Proteomes" id="UP000265663">
    <property type="component" value="Unassembled WGS sequence"/>
</dbReference>
<dbReference type="AlphaFoldDB" id="A0A3M7MF26"/>
<accession>A0A3M7MF26</accession>
<evidence type="ECO:0000256" key="1">
    <source>
        <dbReference type="ARBA" id="ARBA00010365"/>
    </source>
</evidence>
<dbReference type="PANTHER" id="PTHR14015:SF2">
    <property type="entry name" value="OPIOID GROWTH FACTOR RECEPTOR (OGFR) CONSERVED DOMAIN-CONTAINING PROTEIN"/>
    <property type="match status" value="1"/>
</dbReference>
<dbReference type="InterPro" id="IPR039574">
    <property type="entry name" value="OGFr"/>
</dbReference>
<dbReference type="Pfam" id="PF04664">
    <property type="entry name" value="OGFr_N"/>
    <property type="match status" value="1"/>
</dbReference>
<feature type="region of interest" description="Disordered" evidence="2">
    <location>
        <begin position="25"/>
        <end position="75"/>
    </location>
</feature>